<comment type="caution">
    <text evidence="2">The sequence shown here is derived from an EMBL/GenBank/DDBJ whole genome shotgun (WGS) entry which is preliminary data.</text>
</comment>
<name>A0A6L5YFK4_9FIRM</name>
<dbReference type="RefSeq" id="WP_154494907.1">
    <property type="nucleotide sequence ID" value="NZ_VUMU01000001.1"/>
</dbReference>
<reference evidence="2 3" key="1">
    <citation type="submission" date="2019-08" db="EMBL/GenBank/DDBJ databases">
        <title>In-depth cultivation of the pig gut microbiome towards novel bacterial diversity and tailored functional studies.</title>
        <authorList>
            <person name="Wylensek D."/>
            <person name="Hitch T.C.A."/>
            <person name="Clavel T."/>
        </authorList>
    </citation>
    <scope>NUCLEOTIDE SEQUENCE [LARGE SCALE GENOMIC DNA]</scope>
    <source>
        <strain evidence="2 3">WCA3-601-WT-6H</strain>
    </source>
</reference>
<dbReference type="InterPro" id="IPR032485">
    <property type="entry name" value="LRP1-like_beta_prop"/>
</dbReference>
<dbReference type="SUPFAM" id="SSF69304">
    <property type="entry name" value="Tricorn protease N-terminal domain"/>
    <property type="match status" value="1"/>
</dbReference>
<evidence type="ECO:0000259" key="1">
    <source>
        <dbReference type="Pfam" id="PF16472"/>
    </source>
</evidence>
<organism evidence="2 3">
    <name type="scientific">Waltera intestinalis</name>
    <dbReference type="NCBI Taxonomy" id="2606635"/>
    <lineage>
        <taxon>Bacteria</taxon>
        <taxon>Bacillati</taxon>
        <taxon>Bacillota</taxon>
        <taxon>Clostridia</taxon>
        <taxon>Lachnospirales</taxon>
        <taxon>Lachnospiraceae</taxon>
        <taxon>Waltera</taxon>
    </lineage>
</organism>
<dbReference type="EMBL" id="VUMU01000001">
    <property type="protein sequence ID" value="MST56850.1"/>
    <property type="molecule type" value="Genomic_DNA"/>
</dbReference>
<evidence type="ECO:0000313" key="2">
    <source>
        <dbReference type="EMBL" id="MST56850.1"/>
    </source>
</evidence>
<accession>A0A6L5YFK4</accession>
<evidence type="ECO:0000313" key="3">
    <source>
        <dbReference type="Proteomes" id="UP000476055"/>
    </source>
</evidence>
<proteinExistence type="predicted"/>
<dbReference type="AlphaFoldDB" id="A0A6L5YFK4"/>
<sequence>MKDKKALFILIPFLLFVIIVGALAIVGDRIPDNPPETVGNTAGNLNNSGYFCEYDGKVYFANAYDSNTLYSMDPSEQNIKKLGNASAKNILAGGKYLYYYQTGASGDAGIGALRTVRSFNRCKLNGTDVTGLTRDPIVSAQLVGSNLYIMTSGDNGPLFYRMGIDKSGKTDLADYEINPACAVNGTIYYNGTQENHYLYALNTSTDSISTLWDGNLWYPIAQGDYIYYMDVENNYRLCRYSLSRNEVEVLTEERTDCFNVGYGYVYYQVNGGEACLKCMRDDGSDSWVIAEGNYTAIHMTSQYVYFQMFGETSTWYHSPLGSQSYSGFDAARQAALDALKK</sequence>
<protein>
    <submittedName>
        <fullName evidence="2">DUF5050 domain-containing protein</fullName>
    </submittedName>
</protein>
<feature type="domain" description="Prolow-density lipoprotein receptor-related protein 1-like beta-propeller" evidence="1">
    <location>
        <begin position="40"/>
        <end position="317"/>
    </location>
</feature>
<keyword evidence="3" id="KW-1185">Reference proteome</keyword>
<gene>
    <name evidence="2" type="ORF">FYJ59_01055</name>
</gene>
<dbReference type="Proteomes" id="UP000476055">
    <property type="component" value="Unassembled WGS sequence"/>
</dbReference>
<dbReference type="Pfam" id="PF16472">
    <property type="entry name" value="DUF5050"/>
    <property type="match status" value="1"/>
</dbReference>